<evidence type="ECO:0000256" key="1">
    <source>
        <dbReference type="ARBA" id="ARBA00004196"/>
    </source>
</evidence>
<dbReference type="OrthoDB" id="25753at2"/>
<dbReference type="InterPro" id="IPR017937">
    <property type="entry name" value="Thioredoxin_CS"/>
</dbReference>
<dbReference type="Proteomes" id="UP000199708">
    <property type="component" value="Unassembled WGS sequence"/>
</dbReference>
<evidence type="ECO:0000313" key="5">
    <source>
        <dbReference type="Proteomes" id="UP000199708"/>
    </source>
</evidence>
<feature type="domain" description="Thioredoxin" evidence="3">
    <location>
        <begin position="64"/>
        <end position="225"/>
    </location>
</feature>
<dbReference type="InterPro" id="IPR050553">
    <property type="entry name" value="Thioredoxin_ResA/DsbE_sf"/>
</dbReference>
<dbReference type="STRING" id="120956.SAMN05421791_102161"/>
<evidence type="ECO:0000256" key="2">
    <source>
        <dbReference type="ARBA" id="ARBA00022748"/>
    </source>
</evidence>
<name>A0A1G7QNW5_9LACT</name>
<comment type="subcellular location">
    <subcellularLocation>
        <location evidence="1">Cell envelope</location>
    </subcellularLocation>
</comment>
<dbReference type="EMBL" id="FNCK01000002">
    <property type="protein sequence ID" value="SDG00174.1"/>
    <property type="molecule type" value="Genomic_DNA"/>
</dbReference>
<dbReference type="PANTHER" id="PTHR42852">
    <property type="entry name" value="THIOL:DISULFIDE INTERCHANGE PROTEIN DSBE"/>
    <property type="match status" value="1"/>
</dbReference>
<dbReference type="InterPro" id="IPR013766">
    <property type="entry name" value="Thioredoxin_domain"/>
</dbReference>
<dbReference type="GO" id="GO:0017004">
    <property type="term" value="P:cytochrome complex assembly"/>
    <property type="evidence" value="ECO:0007669"/>
    <property type="project" value="UniProtKB-KW"/>
</dbReference>
<keyword evidence="5" id="KW-1185">Reference proteome</keyword>
<dbReference type="AlphaFoldDB" id="A0A1G7QNW5"/>
<dbReference type="PANTHER" id="PTHR42852:SF17">
    <property type="entry name" value="THIOREDOXIN-LIKE PROTEIN HI_1115"/>
    <property type="match status" value="1"/>
</dbReference>
<gene>
    <name evidence="4" type="ORF">SAMN05421791_102161</name>
</gene>
<dbReference type="GO" id="GO:0030313">
    <property type="term" value="C:cell envelope"/>
    <property type="evidence" value="ECO:0007669"/>
    <property type="project" value="UniProtKB-SubCell"/>
</dbReference>
<reference evidence="4 5" key="1">
    <citation type="submission" date="2016-10" db="EMBL/GenBank/DDBJ databases">
        <authorList>
            <person name="de Groot N.N."/>
        </authorList>
    </citation>
    <scope>NUCLEOTIDE SEQUENCE [LARGE SCALE GENOMIC DNA]</scope>
    <source>
        <strain evidence="4 5">ATCC BAA-466</strain>
    </source>
</reference>
<proteinExistence type="predicted"/>
<dbReference type="CDD" id="cd02966">
    <property type="entry name" value="TlpA_like_family"/>
    <property type="match status" value="1"/>
</dbReference>
<dbReference type="GO" id="GO:0016853">
    <property type="term" value="F:isomerase activity"/>
    <property type="evidence" value="ECO:0007669"/>
    <property type="project" value="UniProtKB-KW"/>
</dbReference>
<dbReference type="RefSeq" id="WP_090289249.1">
    <property type="nucleotide sequence ID" value="NZ_FNCK01000002.1"/>
</dbReference>
<protein>
    <submittedName>
        <fullName evidence="4">Thiol-disulfide isomerase or thioredoxin</fullName>
    </submittedName>
</protein>
<dbReference type="Pfam" id="PF08534">
    <property type="entry name" value="Redoxin"/>
    <property type="match status" value="1"/>
</dbReference>
<dbReference type="InterPro" id="IPR013740">
    <property type="entry name" value="Redoxin"/>
</dbReference>
<dbReference type="PROSITE" id="PS00194">
    <property type="entry name" value="THIOREDOXIN_1"/>
    <property type="match status" value="1"/>
</dbReference>
<dbReference type="InterPro" id="IPR036249">
    <property type="entry name" value="Thioredoxin-like_sf"/>
</dbReference>
<organism evidence="4 5">
    <name type="scientific">Facklamia miroungae</name>
    <dbReference type="NCBI Taxonomy" id="120956"/>
    <lineage>
        <taxon>Bacteria</taxon>
        <taxon>Bacillati</taxon>
        <taxon>Bacillota</taxon>
        <taxon>Bacilli</taxon>
        <taxon>Lactobacillales</taxon>
        <taxon>Aerococcaceae</taxon>
        <taxon>Facklamia</taxon>
    </lineage>
</organism>
<dbReference type="GO" id="GO:0016491">
    <property type="term" value="F:oxidoreductase activity"/>
    <property type="evidence" value="ECO:0007669"/>
    <property type="project" value="InterPro"/>
</dbReference>
<dbReference type="PROSITE" id="PS51352">
    <property type="entry name" value="THIOREDOXIN_2"/>
    <property type="match status" value="1"/>
</dbReference>
<keyword evidence="4" id="KW-0413">Isomerase</keyword>
<dbReference type="Gene3D" id="3.40.30.10">
    <property type="entry name" value="Glutaredoxin"/>
    <property type="match status" value="1"/>
</dbReference>
<keyword evidence="2" id="KW-0201">Cytochrome c-type biogenesis</keyword>
<evidence type="ECO:0000313" key="4">
    <source>
        <dbReference type="EMBL" id="SDG00174.1"/>
    </source>
</evidence>
<evidence type="ECO:0000259" key="3">
    <source>
        <dbReference type="PROSITE" id="PS51352"/>
    </source>
</evidence>
<accession>A0A1G7QNW5</accession>
<sequence>MKKLLTYGLLLVAVIGLGAFVYNQVHDQPLSLNQSTSDPKTVDDSIITTEELKTEDEEKKTKLSQKTSQEKNVTMTTLEEEKDPFKHLDVESVLIKDQTEKTIQLSENFGRPMVINVWATWCPPCRKEMPYFQRAWEQYQGDIDFYMINATHSKPGETSEAVNEYVAELDLNLPIYFDVNFSTMLALQATFLPTTIFINADGEVVHHQLGLMGEDQLLEKIEELL</sequence>
<dbReference type="SUPFAM" id="SSF52833">
    <property type="entry name" value="Thioredoxin-like"/>
    <property type="match status" value="1"/>
</dbReference>